<dbReference type="GeneID" id="63686253"/>
<proteinExistence type="predicted"/>
<evidence type="ECO:0000313" key="1">
    <source>
        <dbReference type="EMBL" id="EJU00956.1"/>
    </source>
</evidence>
<dbReference type="Proteomes" id="UP000030653">
    <property type="component" value="Unassembled WGS sequence"/>
</dbReference>
<accession>M5FTI5</accession>
<dbReference type="EMBL" id="JH795865">
    <property type="protein sequence ID" value="EJU00956.1"/>
    <property type="molecule type" value="Genomic_DNA"/>
</dbReference>
<gene>
    <name evidence="1" type="ORF">DACRYDRAFT_16345</name>
</gene>
<sequence length="200" mass="22043">MGVEADPLSLLSSQALPAPVPVEKSTSVPTEPCKLLILPPMPALAPQHRILVPSSPEVSDLSASASTCHSHVTFAPVASVARHWLASKRDDRSESSEEDEELSAALVNLCCFPVVPSGPPENMCWFPSEDAQPMQVEAMQAKMLYDHNMISAQCMFLAKDEHLQYDLTKSERDRLRHIAELESQLKDQQGSMSKGKEREH</sequence>
<organism evidence="1 2">
    <name type="scientific">Dacryopinax primogenitus (strain DJM 731)</name>
    <name type="common">Brown rot fungus</name>
    <dbReference type="NCBI Taxonomy" id="1858805"/>
    <lineage>
        <taxon>Eukaryota</taxon>
        <taxon>Fungi</taxon>
        <taxon>Dikarya</taxon>
        <taxon>Basidiomycota</taxon>
        <taxon>Agaricomycotina</taxon>
        <taxon>Dacrymycetes</taxon>
        <taxon>Dacrymycetales</taxon>
        <taxon>Dacrymycetaceae</taxon>
        <taxon>Dacryopinax</taxon>
    </lineage>
</organism>
<dbReference type="RefSeq" id="XP_040627853.1">
    <property type="nucleotide sequence ID" value="XM_040771191.1"/>
</dbReference>
<reference evidence="1 2" key="1">
    <citation type="journal article" date="2012" name="Science">
        <title>The Paleozoic origin of enzymatic lignin decomposition reconstructed from 31 fungal genomes.</title>
        <authorList>
            <person name="Floudas D."/>
            <person name="Binder M."/>
            <person name="Riley R."/>
            <person name="Barry K."/>
            <person name="Blanchette R.A."/>
            <person name="Henrissat B."/>
            <person name="Martinez A.T."/>
            <person name="Otillar R."/>
            <person name="Spatafora J.W."/>
            <person name="Yadav J.S."/>
            <person name="Aerts A."/>
            <person name="Benoit I."/>
            <person name="Boyd A."/>
            <person name="Carlson A."/>
            <person name="Copeland A."/>
            <person name="Coutinho P.M."/>
            <person name="de Vries R.P."/>
            <person name="Ferreira P."/>
            <person name="Findley K."/>
            <person name="Foster B."/>
            <person name="Gaskell J."/>
            <person name="Glotzer D."/>
            <person name="Gorecki P."/>
            <person name="Heitman J."/>
            <person name="Hesse C."/>
            <person name="Hori C."/>
            <person name="Igarashi K."/>
            <person name="Jurgens J.A."/>
            <person name="Kallen N."/>
            <person name="Kersten P."/>
            <person name="Kohler A."/>
            <person name="Kuees U."/>
            <person name="Kumar T.K.A."/>
            <person name="Kuo A."/>
            <person name="LaButti K."/>
            <person name="Larrondo L.F."/>
            <person name="Lindquist E."/>
            <person name="Ling A."/>
            <person name="Lombard V."/>
            <person name="Lucas S."/>
            <person name="Lundell T."/>
            <person name="Martin R."/>
            <person name="McLaughlin D.J."/>
            <person name="Morgenstern I."/>
            <person name="Morin E."/>
            <person name="Murat C."/>
            <person name="Nagy L.G."/>
            <person name="Nolan M."/>
            <person name="Ohm R.A."/>
            <person name="Patyshakuliyeva A."/>
            <person name="Rokas A."/>
            <person name="Ruiz-Duenas F.J."/>
            <person name="Sabat G."/>
            <person name="Salamov A."/>
            <person name="Samejima M."/>
            <person name="Schmutz J."/>
            <person name="Slot J.C."/>
            <person name="St John F."/>
            <person name="Stenlid J."/>
            <person name="Sun H."/>
            <person name="Sun S."/>
            <person name="Syed K."/>
            <person name="Tsang A."/>
            <person name="Wiebenga A."/>
            <person name="Young D."/>
            <person name="Pisabarro A."/>
            <person name="Eastwood D.C."/>
            <person name="Martin F."/>
            <person name="Cullen D."/>
            <person name="Grigoriev I.V."/>
            <person name="Hibbett D.S."/>
        </authorList>
    </citation>
    <scope>NUCLEOTIDE SEQUENCE [LARGE SCALE GENOMIC DNA]</scope>
    <source>
        <strain evidence="1 2">DJM-731 SS1</strain>
    </source>
</reference>
<keyword evidence="2" id="KW-1185">Reference proteome</keyword>
<dbReference type="HOGENOM" id="CLU_1366215_0_0_1"/>
<name>M5FTI5_DACPD</name>
<evidence type="ECO:0000313" key="2">
    <source>
        <dbReference type="Proteomes" id="UP000030653"/>
    </source>
</evidence>
<dbReference type="AlphaFoldDB" id="M5FTI5"/>
<protein>
    <submittedName>
        <fullName evidence="1">Uncharacterized protein</fullName>
    </submittedName>
</protein>